<organism evidence="9">
    <name type="scientific">Amphimedon queenslandica</name>
    <name type="common">Sponge</name>
    <dbReference type="NCBI Taxonomy" id="400682"/>
    <lineage>
        <taxon>Eukaryota</taxon>
        <taxon>Metazoa</taxon>
        <taxon>Porifera</taxon>
        <taxon>Demospongiae</taxon>
        <taxon>Heteroscleromorpha</taxon>
        <taxon>Haplosclerida</taxon>
        <taxon>Niphatidae</taxon>
        <taxon>Amphimedon</taxon>
    </lineage>
</organism>
<evidence type="ECO:0000256" key="5">
    <source>
        <dbReference type="ARBA" id="ARBA00023187"/>
    </source>
</evidence>
<keyword evidence="6 7" id="KW-0539">Nucleus</keyword>
<keyword evidence="3 7" id="KW-0507">mRNA processing</keyword>
<evidence type="ECO:0000313" key="9">
    <source>
        <dbReference type="EnsemblMetazoa" id="Aqu2.1.16511_001"/>
    </source>
</evidence>
<keyword evidence="4 7" id="KW-0747">Spliceosome</keyword>
<feature type="compositionally biased region" description="Acidic residues" evidence="8">
    <location>
        <begin position="112"/>
        <end position="134"/>
    </location>
</feature>
<evidence type="ECO:0000256" key="2">
    <source>
        <dbReference type="ARBA" id="ARBA00006164"/>
    </source>
</evidence>
<feature type="region of interest" description="Disordered" evidence="8">
    <location>
        <begin position="104"/>
        <end position="158"/>
    </location>
</feature>
<protein>
    <recommendedName>
        <fullName evidence="7">Pre-mRNA-splicing factor 38</fullName>
    </recommendedName>
</protein>
<dbReference type="InterPro" id="IPR005037">
    <property type="entry name" value="PRP38"/>
</dbReference>
<evidence type="ECO:0000256" key="3">
    <source>
        <dbReference type="ARBA" id="ARBA00022664"/>
    </source>
</evidence>
<evidence type="ECO:0000256" key="7">
    <source>
        <dbReference type="RuleBase" id="RU367025"/>
    </source>
</evidence>
<name>A0A1X7TNW5_AMPQE</name>
<evidence type="ECO:0000256" key="4">
    <source>
        <dbReference type="ARBA" id="ARBA00022728"/>
    </source>
</evidence>
<dbReference type="InParanoid" id="A0A1X7TNW5"/>
<keyword evidence="5 7" id="KW-0508">mRNA splicing</keyword>
<proteinExistence type="inferred from homology"/>
<sequence length="158" mass="18903">MAILRKRQNSEKIPIHIDVLMLCSKYVRALGSLYLRIVGTSVECYKYLEPLYNDYRKIKYKNRQGKFELSHVDEFVDSLLREDRVCDVILPRIQKRHILEETEQLEPRVSALDDDLDAELSEEEEEEEQEEEEEERRKRRSPSPERRSRSASPHVRSR</sequence>
<dbReference type="PANTHER" id="PTHR23142">
    <property type="entry name" value="PRE-MRNA-SPLICING FACTOR 38A-RELATED"/>
    <property type="match status" value="1"/>
</dbReference>
<evidence type="ECO:0000256" key="8">
    <source>
        <dbReference type="SAM" id="MobiDB-lite"/>
    </source>
</evidence>
<dbReference type="GO" id="GO:0000398">
    <property type="term" value="P:mRNA splicing, via spliceosome"/>
    <property type="evidence" value="ECO:0007669"/>
    <property type="project" value="UniProtKB-UniRule"/>
</dbReference>
<dbReference type="AlphaFoldDB" id="A0A1X7TNW5"/>
<dbReference type="OrthoDB" id="190958at2759"/>
<comment type="subcellular location">
    <subcellularLocation>
        <location evidence="1 7">Nucleus</location>
    </subcellularLocation>
</comment>
<evidence type="ECO:0000256" key="1">
    <source>
        <dbReference type="ARBA" id="ARBA00004123"/>
    </source>
</evidence>
<dbReference type="Pfam" id="PF03371">
    <property type="entry name" value="PRP38"/>
    <property type="match status" value="1"/>
</dbReference>
<dbReference type="STRING" id="400682.A0A1X7TNW5"/>
<comment type="similarity">
    <text evidence="2 7">Belongs to the PRP38 family.</text>
</comment>
<dbReference type="eggNOG" id="KOG2889">
    <property type="taxonomic scope" value="Eukaryota"/>
</dbReference>
<evidence type="ECO:0000256" key="6">
    <source>
        <dbReference type="ARBA" id="ARBA00023242"/>
    </source>
</evidence>
<reference evidence="9" key="1">
    <citation type="submission" date="2017-05" db="UniProtKB">
        <authorList>
            <consortium name="EnsemblMetazoa"/>
        </authorList>
    </citation>
    <scope>IDENTIFICATION</scope>
</reference>
<dbReference type="GO" id="GO:0005681">
    <property type="term" value="C:spliceosomal complex"/>
    <property type="evidence" value="ECO:0007669"/>
    <property type="project" value="UniProtKB-KW"/>
</dbReference>
<accession>A0A1X7TNW5</accession>
<dbReference type="EnsemblMetazoa" id="Aqu2.1.16511_001">
    <property type="protein sequence ID" value="Aqu2.1.16511_001"/>
    <property type="gene ID" value="Aqu2.1.16511"/>
</dbReference>
<comment type="function">
    <text evidence="7">Required for pre-mRNA splicing.</text>
</comment>